<accession>A0A1I1NEJ3</accession>
<feature type="region of interest" description="Disordered" evidence="1">
    <location>
        <begin position="162"/>
        <end position="220"/>
    </location>
</feature>
<dbReference type="Proteomes" id="UP000198611">
    <property type="component" value="Unassembled WGS sequence"/>
</dbReference>
<evidence type="ECO:0000313" key="2">
    <source>
        <dbReference type="EMBL" id="SFC92130.1"/>
    </source>
</evidence>
<dbReference type="EMBL" id="FOMJ01000001">
    <property type="protein sequence ID" value="SFC92130.1"/>
    <property type="molecule type" value="Genomic_DNA"/>
</dbReference>
<dbReference type="OrthoDB" id="6383290at2"/>
<dbReference type="RefSeq" id="WP_093426789.1">
    <property type="nucleotide sequence ID" value="NZ_FOMJ01000001.1"/>
</dbReference>
<gene>
    <name evidence="2" type="ORF">SAMN05660831_00088</name>
</gene>
<keyword evidence="3" id="KW-1185">Reference proteome</keyword>
<evidence type="ECO:0000256" key="1">
    <source>
        <dbReference type="SAM" id="MobiDB-lite"/>
    </source>
</evidence>
<organism evidence="2 3">
    <name type="scientific">Thiohalospira halophila DSM 15071</name>
    <dbReference type="NCBI Taxonomy" id="1123397"/>
    <lineage>
        <taxon>Bacteria</taxon>
        <taxon>Pseudomonadati</taxon>
        <taxon>Pseudomonadota</taxon>
        <taxon>Gammaproteobacteria</taxon>
        <taxon>Thiohalospirales</taxon>
        <taxon>Thiohalospiraceae</taxon>
        <taxon>Thiohalospira</taxon>
    </lineage>
</organism>
<dbReference type="STRING" id="1123397.SAMN05660831_00088"/>
<name>A0A1I1NEJ3_9GAMM</name>
<evidence type="ECO:0000313" key="3">
    <source>
        <dbReference type="Proteomes" id="UP000198611"/>
    </source>
</evidence>
<dbReference type="AlphaFoldDB" id="A0A1I1NEJ3"/>
<feature type="compositionally biased region" description="Acidic residues" evidence="1">
    <location>
        <begin position="192"/>
        <end position="211"/>
    </location>
</feature>
<protein>
    <recommendedName>
        <fullName evidence="4">DUF1845 domain-containing protein</fullName>
    </recommendedName>
</protein>
<sequence length="220" mass="24560">MAKQQHSNSVPALHRTVTLYSRGAQDIFTRYYPTTAYNLIFIGIVARLRGEHEIASTVEEEFAGWLKDAGEKLKGEKERLITALEDAGIDTAAVSYSAPREFEVRITSPQAGQFFGLIQELDEVLQIIDALWLHGEVGNDARVQLMQHWRRSIRKVAERFRHTANASRKRMNSEESRTATQEAEAQSGFAESEADTSDDEAEESETDDSDQESAPAAAQA</sequence>
<reference evidence="2 3" key="1">
    <citation type="submission" date="2016-10" db="EMBL/GenBank/DDBJ databases">
        <authorList>
            <person name="de Groot N.N."/>
        </authorList>
    </citation>
    <scope>NUCLEOTIDE SEQUENCE [LARGE SCALE GENOMIC DNA]</scope>
    <source>
        <strain evidence="2 3">HL3</strain>
    </source>
</reference>
<evidence type="ECO:0008006" key="4">
    <source>
        <dbReference type="Google" id="ProtNLM"/>
    </source>
</evidence>
<proteinExistence type="predicted"/>